<dbReference type="Proteomes" id="UP001529272">
    <property type="component" value="Unassembled WGS sequence"/>
</dbReference>
<sequence length="208" mass="22224">MARKKIGIQDASIAEIEDLERWQILAGIGPGSALGEDLAEAKESGVLSHALRGGIKHARSINQYANMFDSLCARTLVLSARSGAKTVGLLLLGPPPALLQRGPQFNGQNAAFLFHVAKLGVLAVDPTVHGTGIGSRLVRVGTDIARQSGYLVLYGEFHADRPALPTFYERCGFEVLETDQALNLTEVMGFPTLIKPTGSDRLFVTGLT</sequence>
<organism evidence="2 4">
    <name type="scientific">Mycobacterium intracellulare subsp. chimaera</name>
    <dbReference type="NCBI Taxonomy" id="222805"/>
    <lineage>
        <taxon>Bacteria</taxon>
        <taxon>Bacillati</taxon>
        <taxon>Actinomycetota</taxon>
        <taxon>Actinomycetes</taxon>
        <taxon>Mycobacteriales</taxon>
        <taxon>Mycobacteriaceae</taxon>
        <taxon>Mycobacterium</taxon>
        <taxon>Mycobacterium avium complex (MAC)</taxon>
    </lineage>
</organism>
<proteinExistence type="predicted"/>
<evidence type="ECO:0000313" key="2">
    <source>
        <dbReference type="EMBL" id="ASL16168.1"/>
    </source>
</evidence>
<evidence type="ECO:0000313" key="3">
    <source>
        <dbReference type="EMBL" id="MDM3929863.1"/>
    </source>
</evidence>
<dbReference type="InterPro" id="IPR000182">
    <property type="entry name" value="GNAT_dom"/>
</dbReference>
<dbReference type="AlphaFoldDB" id="A0A1Y0T8H1"/>
<dbReference type="Pfam" id="PF13508">
    <property type="entry name" value="Acetyltransf_7"/>
    <property type="match status" value="1"/>
</dbReference>
<dbReference type="SUPFAM" id="SSF55729">
    <property type="entry name" value="Acyl-CoA N-acyltransferases (Nat)"/>
    <property type="match status" value="1"/>
</dbReference>
<evidence type="ECO:0000259" key="1">
    <source>
        <dbReference type="PROSITE" id="PS51186"/>
    </source>
</evidence>
<keyword evidence="5" id="KW-1185">Reference proteome</keyword>
<name>A0A1Y0T8H1_MYCIT</name>
<dbReference type="CDD" id="cd04301">
    <property type="entry name" value="NAT_SF"/>
    <property type="match status" value="1"/>
</dbReference>
<keyword evidence="2" id="KW-0808">Transferase</keyword>
<dbReference type="PROSITE" id="PS51186">
    <property type="entry name" value="GNAT"/>
    <property type="match status" value="1"/>
</dbReference>
<evidence type="ECO:0000313" key="4">
    <source>
        <dbReference type="Proteomes" id="UP000198286"/>
    </source>
</evidence>
<dbReference type="EC" id="2.3.1.-" evidence="3"/>
<dbReference type="Proteomes" id="UP000198286">
    <property type="component" value="Chromosome"/>
</dbReference>
<dbReference type="RefSeq" id="WP_008260795.1">
    <property type="nucleotide sequence ID" value="NZ_CAAHFK010000006.1"/>
</dbReference>
<dbReference type="KEGG" id="mchi:AN480_29665"/>
<dbReference type="EMBL" id="CP015267">
    <property type="protein sequence ID" value="ASL16168.1"/>
    <property type="molecule type" value="Genomic_DNA"/>
</dbReference>
<reference evidence="3" key="4">
    <citation type="submission" date="2023-06" db="EMBL/GenBank/DDBJ databases">
        <authorList>
            <person name="Spilker T."/>
        </authorList>
    </citation>
    <scope>NUCLEOTIDE SEQUENCE</scope>
    <source>
        <strain evidence="3">FLAC1071</strain>
    </source>
</reference>
<feature type="domain" description="N-acetyltransferase" evidence="1">
    <location>
        <begin position="36"/>
        <end position="194"/>
    </location>
</feature>
<reference evidence="5" key="3">
    <citation type="submission" date="2023-06" db="EMBL/GenBank/DDBJ databases">
        <title>Itaconate inhibition of nontuberculous mycobacteria.</title>
        <authorList>
            <person name="Spilker T."/>
        </authorList>
    </citation>
    <scope>NUCLEOTIDE SEQUENCE [LARGE SCALE GENOMIC DNA]</scope>
    <source>
        <strain evidence="5">FLAC1071</strain>
    </source>
</reference>
<reference evidence="3 5" key="2">
    <citation type="submission" date="2023-06" db="EMBL/GenBank/DDBJ databases">
        <title>Itaconate inhibition of nontuberculous mycobacteria.</title>
        <authorList>
            <person name="Breen P."/>
            <person name="Zimbric M."/>
            <person name="Caverly L."/>
        </authorList>
    </citation>
    <scope>NUCLEOTIDE SEQUENCE [LARGE SCALE GENOMIC DNA]</scope>
    <source>
        <strain evidence="3 5">FLAC1071</strain>
    </source>
</reference>
<reference evidence="2 4" key="1">
    <citation type="journal article" date="2017" name="Lancet Infect. Dis.">
        <title>Global outbreak of severe Mycobacterium chimaera disease after cardiac surgery: a molecular epidemiological study.</title>
        <authorList>
            <person name="van Ingen J."/>
            <person name="Kohl T."/>
            <person name="Kranzer K."/>
            <person name="Hasse B."/>
            <person name="Keller P."/>
            <person name="Szafranska A."/>
            <person name="Hillemann D."/>
            <person name="Chand M."/>
            <person name="Schreiber P."/>
            <person name="Sommerstein R."/>
            <person name="Berger C."/>
            <person name="Genoni M."/>
            <person name="Ruegg C."/>
            <person name="Troillet N."/>
            <person name="Widmer A.F."/>
            <person name="Becker S.L."/>
            <person name="Herrmann M."/>
            <person name="Eckmanns T."/>
            <person name="Haller S."/>
            <person name="Hoeller C."/>
            <person name="Debast S.B."/>
            <person name="Wolfhagen M.J."/>
            <person name="Hopman J."/>
            <person name="Kluytmans J."/>
            <person name="Langelaar M."/>
            <person name="Notermans D.W."/>
            <person name="ten Oever J."/>
            <person name="van den Barselaar P."/>
            <person name="Vonk A.B.A."/>
            <person name="Vos M.C."/>
            <person name="Ahmed N."/>
            <person name="Brown T."/>
            <person name="Crook D."/>
            <person name="Lamagni T."/>
            <person name="Phin N."/>
            <person name="Smith E.G."/>
            <person name="Zambon M."/>
            <person name="Serr A."/>
            <person name="Goetting T."/>
            <person name="Ebner W."/>
            <person name="Thuermer A."/>
            <person name="Utpatel C."/>
            <person name="Sproer C."/>
            <person name="Bunk B."/>
            <person name="Nubel U."/>
            <person name="Bloemberg G."/>
            <person name="Bottger E."/>
            <person name="Niemann S."/>
            <person name="Wagner D."/>
            <person name="Sax H."/>
        </authorList>
    </citation>
    <scope>NUCLEOTIDE SEQUENCE [LARGE SCALE GENOMIC DNA]</scope>
    <source>
        <strain evidence="2 4">ZUERICH-2</strain>
    </source>
</reference>
<dbReference type="Gene3D" id="3.40.630.30">
    <property type="match status" value="1"/>
</dbReference>
<accession>A0A1Y0T8H1</accession>
<dbReference type="InterPro" id="IPR016181">
    <property type="entry name" value="Acyl_CoA_acyltransferase"/>
</dbReference>
<dbReference type="EMBL" id="JASZZX010000049">
    <property type="protein sequence ID" value="MDM3929863.1"/>
    <property type="molecule type" value="Genomic_DNA"/>
</dbReference>
<dbReference type="GO" id="GO:0016747">
    <property type="term" value="F:acyltransferase activity, transferring groups other than amino-acyl groups"/>
    <property type="evidence" value="ECO:0007669"/>
    <property type="project" value="InterPro"/>
</dbReference>
<dbReference type="STRING" id="222805.AN480_29665"/>
<gene>
    <name evidence="2" type="ORF">MYCOZU2_03789</name>
    <name evidence="3" type="ORF">QRB35_28190</name>
</gene>
<protein>
    <submittedName>
        <fullName evidence="3">GNAT family N-acetyltransferase</fullName>
        <ecNumber evidence="3">2.3.1.-</ecNumber>
    </submittedName>
    <submittedName>
        <fullName evidence="2">Putative acetyltransferase</fullName>
    </submittedName>
</protein>
<keyword evidence="3" id="KW-0012">Acyltransferase</keyword>
<evidence type="ECO:0000313" key="5">
    <source>
        <dbReference type="Proteomes" id="UP001529272"/>
    </source>
</evidence>